<dbReference type="AlphaFoldDB" id="A0A7D9IT58"/>
<proteinExistence type="predicted"/>
<evidence type="ECO:0000313" key="2">
    <source>
        <dbReference type="Proteomes" id="UP001152795"/>
    </source>
</evidence>
<sequence>MALERTGHHTLESLQEYQTLEVNDTKRVSNVLSSCANNSEVCEKQETHVSTKNSLEEKSSEIMFAECDVSEIVLTQAMECYDSNLEGQAQSSSGINFNLNG</sequence>
<dbReference type="EMBL" id="CACRXK020007751">
    <property type="protein sequence ID" value="CAB4013090.1"/>
    <property type="molecule type" value="Genomic_DNA"/>
</dbReference>
<protein>
    <submittedName>
        <fullName evidence="1">Uncharacterized protein</fullName>
    </submittedName>
</protein>
<name>A0A7D9IT58_PARCT</name>
<dbReference type="Proteomes" id="UP001152795">
    <property type="component" value="Unassembled WGS sequence"/>
</dbReference>
<keyword evidence="2" id="KW-1185">Reference proteome</keyword>
<reference evidence="1" key="1">
    <citation type="submission" date="2020-04" db="EMBL/GenBank/DDBJ databases">
        <authorList>
            <person name="Alioto T."/>
            <person name="Alioto T."/>
            <person name="Gomez Garrido J."/>
        </authorList>
    </citation>
    <scope>NUCLEOTIDE SEQUENCE</scope>
    <source>
        <strain evidence="1">A484AB</strain>
    </source>
</reference>
<feature type="non-terminal residue" evidence="1">
    <location>
        <position position="101"/>
    </location>
</feature>
<accession>A0A7D9IT58</accession>
<comment type="caution">
    <text evidence="1">The sequence shown here is derived from an EMBL/GenBank/DDBJ whole genome shotgun (WGS) entry which is preliminary data.</text>
</comment>
<organism evidence="1 2">
    <name type="scientific">Paramuricea clavata</name>
    <name type="common">Red gorgonian</name>
    <name type="synonym">Violescent sea-whip</name>
    <dbReference type="NCBI Taxonomy" id="317549"/>
    <lineage>
        <taxon>Eukaryota</taxon>
        <taxon>Metazoa</taxon>
        <taxon>Cnidaria</taxon>
        <taxon>Anthozoa</taxon>
        <taxon>Octocorallia</taxon>
        <taxon>Malacalcyonacea</taxon>
        <taxon>Plexauridae</taxon>
        <taxon>Paramuricea</taxon>
    </lineage>
</organism>
<evidence type="ECO:0000313" key="1">
    <source>
        <dbReference type="EMBL" id="CAB4013090.1"/>
    </source>
</evidence>
<gene>
    <name evidence="1" type="ORF">PACLA_8A057017</name>
</gene>